<reference evidence="2 3" key="2">
    <citation type="submission" date="2018-07" db="EMBL/GenBank/DDBJ databases">
        <title>Pontibacter sp. 2b14 genomic sequence and assembly.</title>
        <authorList>
            <person name="Du Z.-J."/>
        </authorList>
    </citation>
    <scope>NUCLEOTIDE SEQUENCE [LARGE SCALE GENOMIC DNA]</scope>
    <source>
        <strain evidence="2 3">2b14</strain>
    </source>
</reference>
<keyword evidence="3" id="KW-1185">Reference proteome</keyword>
<dbReference type="Gene3D" id="1.25.40.390">
    <property type="match status" value="1"/>
</dbReference>
<feature type="signal peptide" evidence="1">
    <location>
        <begin position="1"/>
        <end position="25"/>
    </location>
</feature>
<accession>A0A364RIG0</accession>
<dbReference type="SUPFAM" id="SSF48452">
    <property type="entry name" value="TPR-like"/>
    <property type="match status" value="1"/>
</dbReference>
<dbReference type="AlphaFoldDB" id="A0A364RIG0"/>
<dbReference type="EMBL" id="QMDV01000001">
    <property type="protein sequence ID" value="RAU84071.1"/>
    <property type="molecule type" value="Genomic_DNA"/>
</dbReference>
<dbReference type="Pfam" id="PF12771">
    <property type="entry name" value="SusD-like_2"/>
    <property type="match status" value="1"/>
</dbReference>
<dbReference type="Proteomes" id="UP000251692">
    <property type="component" value="Unassembled WGS sequence"/>
</dbReference>
<organism evidence="2 3">
    <name type="scientific">Pontibacter arcticus</name>
    <dbReference type="NCBI Taxonomy" id="2080288"/>
    <lineage>
        <taxon>Bacteria</taxon>
        <taxon>Pseudomonadati</taxon>
        <taxon>Bacteroidota</taxon>
        <taxon>Cytophagia</taxon>
        <taxon>Cytophagales</taxon>
        <taxon>Hymenobacteraceae</taxon>
        <taxon>Pontibacter</taxon>
    </lineage>
</organism>
<dbReference type="InterPro" id="IPR011990">
    <property type="entry name" value="TPR-like_helical_dom_sf"/>
</dbReference>
<feature type="chain" id="PRO_5017083879" description="Starch-binding associating with outer membrane" evidence="1">
    <location>
        <begin position="26"/>
        <end position="507"/>
    </location>
</feature>
<dbReference type="RefSeq" id="WP_112304270.1">
    <property type="nucleotide sequence ID" value="NZ_QMDV01000001.1"/>
</dbReference>
<reference evidence="2 3" key="1">
    <citation type="submission" date="2018-06" db="EMBL/GenBank/DDBJ databases">
        <authorList>
            <person name="Liu Z.-W."/>
        </authorList>
    </citation>
    <scope>NUCLEOTIDE SEQUENCE [LARGE SCALE GENOMIC DNA]</scope>
    <source>
        <strain evidence="2 3">2b14</strain>
    </source>
</reference>
<evidence type="ECO:0000313" key="2">
    <source>
        <dbReference type="EMBL" id="RAU84071.1"/>
    </source>
</evidence>
<keyword evidence="1" id="KW-0732">Signal</keyword>
<evidence type="ECO:0008006" key="4">
    <source>
        <dbReference type="Google" id="ProtNLM"/>
    </source>
</evidence>
<dbReference type="InterPro" id="IPR041662">
    <property type="entry name" value="SusD-like_2"/>
</dbReference>
<proteinExistence type="predicted"/>
<evidence type="ECO:0000313" key="3">
    <source>
        <dbReference type="Proteomes" id="UP000251692"/>
    </source>
</evidence>
<sequence>MKRNKLLYIALASVGLMFTSCESFFDVNDDPNNIREARVSEVLPAATVNIGFIGGSDMLRYSALIMQQFSGQGPANPSTTKEYERYNINNSDVNNLWNRIFSVILADLEQVINKSSAEGSPHYAGVAKILKAFTYQVTVDAWGDVPFSEASKFQANFYPKFDDDAAIYPALFKIIDEGIADLNATASVLEPNSYTTIYPTSDWATGAVKWTRFANTLKLRMYLHYSEKDPAFAAQGINALINSGAEFMTSPADNFEMMFLNQPQRQNPLTSIEGGQFKNQLFPNRTIVDMMNAKADPRRASYFVSYPYNAINPTYKGQSIDSPPTTSVSRLHRFLKGTPTAVDPAKVNADGSLRDDAILYGGDAPIRLLTFAEYNFIRAEAALRFGSPGVVQTFFQEGIRASMRDAGISSAETEAYITANGTLAGSQQQQLEQIIMEKYIANFGVMMEPWNDWRRTGYPAITSLKTPVAIYDELPRSLFYPVSEITSNPNAKQKQTMLERVFWDTRQ</sequence>
<dbReference type="PROSITE" id="PS51257">
    <property type="entry name" value="PROKAR_LIPOPROTEIN"/>
    <property type="match status" value="1"/>
</dbReference>
<name>A0A364RIG0_9BACT</name>
<dbReference type="OrthoDB" id="622163at2"/>
<comment type="caution">
    <text evidence="2">The sequence shown here is derived from an EMBL/GenBank/DDBJ whole genome shotgun (WGS) entry which is preliminary data.</text>
</comment>
<protein>
    <recommendedName>
        <fullName evidence="4">Starch-binding associating with outer membrane</fullName>
    </recommendedName>
</protein>
<gene>
    <name evidence="2" type="ORF">DP923_03210</name>
</gene>
<evidence type="ECO:0000256" key="1">
    <source>
        <dbReference type="SAM" id="SignalP"/>
    </source>
</evidence>